<protein>
    <recommendedName>
        <fullName evidence="2">Clr5 domain-containing protein</fullName>
    </recommendedName>
</protein>
<dbReference type="AlphaFoldDB" id="A0AAN6Z9A5"/>
<evidence type="ECO:0000259" key="2">
    <source>
        <dbReference type="Pfam" id="PF14420"/>
    </source>
</evidence>
<comment type="caution">
    <text evidence="3">The sequence shown here is derived from an EMBL/GenBank/DDBJ whole genome shotgun (WGS) entry which is preliminary data.</text>
</comment>
<evidence type="ECO:0000313" key="4">
    <source>
        <dbReference type="Proteomes" id="UP001304895"/>
    </source>
</evidence>
<evidence type="ECO:0000256" key="1">
    <source>
        <dbReference type="SAM" id="MobiDB-lite"/>
    </source>
</evidence>
<reference evidence="3" key="1">
    <citation type="journal article" date="2023" name="Mol. Phylogenet. Evol.">
        <title>Genome-scale phylogeny and comparative genomics of the fungal order Sordariales.</title>
        <authorList>
            <person name="Hensen N."/>
            <person name="Bonometti L."/>
            <person name="Westerberg I."/>
            <person name="Brannstrom I.O."/>
            <person name="Guillou S."/>
            <person name="Cros-Aarteil S."/>
            <person name="Calhoun S."/>
            <person name="Haridas S."/>
            <person name="Kuo A."/>
            <person name="Mondo S."/>
            <person name="Pangilinan J."/>
            <person name="Riley R."/>
            <person name="LaButti K."/>
            <person name="Andreopoulos B."/>
            <person name="Lipzen A."/>
            <person name="Chen C."/>
            <person name="Yan M."/>
            <person name="Daum C."/>
            <person name="Ng V."/>
            <person name="Clum A."/>
            <person name="Steindorff A."/>
            <person name="Ohm R.A."/>
            <person name="Martin F."/>
            <person name="Silar P."/>
            <person name="Natvig D.O."/>
            <person name="Lalanne C."/>
            <person name="Gautier V."/>
            <person name="Ament-Velasquez S.L."/>
            <person name="Kruys A."/>
            <person name="Hutchinson M.I."/>
            <person name="Powell A.J."/>
            <person name="Barry K."/>
            <person name="Miller A.N."/>
            <person name="Grigoriev I.V."/>
            <person name="Debuchy R."/>
            <person name="Gladieux P."/>
            <person name="Hiltunen Thoren M."/>
            <person name="Johannesson H."/>
        </authorList>
    </citation>
    <scope>NUCLEOTIDE SEQUENCE</scope>
    <source>
        <strain evidence="3">CBS 123565</strain>
    </source>
</reference>
<dbReference type="InterPro" id="IPR025676">
    <property type="entry name" value="Clr5_dom"/>
</dbReference>
<accession>A0AAN6Z9A5</accession>
<reference evidence="3" key="2">
    <citation type="submission" date="2023-05" db="EMBL/GenBank/DDBJ databases">
        <authorList>
            <consortium name="Lawrence Berkeley National Laboratory"/>
            <person name="Steindorff A."/>
            <person name="Hensen N."/>
            <person name="Bonometti L."/>
            <person name="Westerberg I."/>
            <person name="Brannstrom I.O."/>
            <person name="Guillou S."/>
            <person name="Cros-Aarteil S."/>
            <person name="Calhoun S."/>
            <person name="Haridas S."/>
            <person name="Kuo A."/>
            <person name="Mondo S."/>
            <person name="Pangilinan J."/>
            <person name="Riley R."/>
            <person name="Labutti K."/>
            <person name="Andreopoulos B."/>
            <person name="Lipzen A."/>
            <person name="Chen C."/>
            <person name="Yanf M."/>
            <person name="Daum C."/>
            <person name="Ng V."/>
            <person name="Clum A."/>
            <person name="Ohm R."/>
            <person name="Martin F."/>
            <person name="Silar P."/>
            <person name="Natvig D."/>
            <person name="Lalanne C."/>
            <person name="Gautier V."/>
            <person name="Ament-Velasquez S.L."/>
            <person name="Kruys A."/>
            <person name="Hutchinson M.I."/>
            <person name="Powell A.J."/>
            <person name="Barry K."/>
            <person name="Miller A.N."/>
            <person name="Grigoriev I.V."/>
            <person name="Debuchy R."/>
            <person name="Gladieux P."/>
            <person name="Thoren M.H."/>
            <person name="Johannesson H."/>
        </authorList>
    </citation>
    <scope>NUCLEOTIDE SEQUENCE</scope>
    <source>
        <strain evidence="3">CBS 123565</strain>
    </source>
</reference>
<feature type="domain" description="Clr5" evidence="2">
    <location>
        <begin position="17"/>
        <end position="67"/>
    </location>
</feature>
<proteinExistence type="predicted"/>
<dbReference type="Proteomes" id="UP001304895">
    <property type="component" value="Unassembled WGS sequence"/>
</dbReference>
<sequence>MSGFAGPRAPNAPQISRDVWEPHRPVIEEAYKTMTLKQLVGFMQREHDFYATGRQYIHAFSRWDIRKYNKGGLESPPSESPARNAAASAEHDASEEPPPASPDTVPSPVNREPPAPPAPPPQPWTPDLDSADKILGHYRLAEMLLALGDAEFSFIINAQLFKTVHTFFMAPETSRPSILGGAFSMGDMLPLVDGRLANLVACARTALTREQADTARAMLNDGIDLVLGGDDEGGANDRDVTWARFVLRLLLAATYDGDAGARFHSVELIEEALLGVTLDHQGPPRLRELIGRGPRLDITAYSLLSWALSRFNHDADADADADDGEDCIDSAAILDQFLHQQPALPSGLGNAQLDPRFQIDCLGEIDCVPRCLRWCMSTLANGPAIPAAIRRAVRNRRTAVYAVLCTLWDAWWRSTLASPLSSLAWTVNAEPQLGISATELLATVVYMIMADAPRRETWPDGRVLLRALVAAEALNRLTPTRLLRRFLIQVRYTGEPQMTGRNARHGCVPLDGGGFVPPDGAAEMVQPFRNFVANTLRIDGLPILGPDAAVTPLTLANPGLLAPLPAGHDFGQGRSAGTGTRSSAAWADARVANPFHL</sequence>
<keyword evidence="4" id="KW-1185">Reference proteome</keyword>
<feature type="region of interest" description="Disordered" evidence="1">
    <location>
        <begin position="71"/>
        <end position="129"/>
    </location>
</feature>
<dbReference type="Pfam" id="PF14420">
    <property type="entry name" value="Clr5"/>
    <property type="match status" value="1"/>
</dbReference>
<dbReference type="EMBL" id="MU853435">
    <property type="protein sequence ID" value="KAK4130565.1"/>
    <property type="molecule type" value="Genomic_DNA"/>
</dbReference>
<name>A0AAN6Z9A5_9PEZI</name>
<organism evidence="3 4">
    <name type="scientific">Trichocladium antarcticum</name>
    <dbReference type="NCBI Taxonomy" id="1450529"/>
    <lineage>
        <taxon>Eukaryota</taxon>
        <taxon>Fungi</taxon>
        <taxon>Dikarya</taxon>
        <taxon>Ascomycota</taxon>
        <taxon>Pezizomycotina</taxon>
        <taxon>Sordariomycetes</taxon>
        <taxon>Sordariomycetidae</taxon>
        <taxon>Sordariales</taxon>
        <taxon>Chaetomiaceae</taxon>
        <taxon>Trichocladium</taxon>
    </lineage>
</organism>
<feature type="compositionally biased region" description="Pro residues" evidence="1">
    <location>
        <begin position="111"/>
        <end position="124"/>
    </location>
</feature>
<evidence type="ECO:0000313" key="3">
    <source>
        <dbReference type="EMBL" id="KAK4130565.1"/>
    </source>
</evidence>
<gene>
    <name evidence="3" type="ORF">BT67DRAFT_436988</name>
</gene>